<reference evidence="4" key="1">
    <citation type="journal article" date="2008" name="Nat. Genet.">
        <title>The Pristionchus pacificus genome provides a unique perspective on nematode lifestyle and parasitism.</title>
        <authorList>
            <person name="Dieterich C."/>
            <person name="Clifton S.W."/>
            <person name="Schuster L.N."/>
            <person name="Chinwalla A."/>
            <person name="Delehaunty K."/>
            <person name="Dinkelacker I."/>
            <person name="Fulton L."/>
            <person name="Fulton R."/>
            <person name="Godfrey J."/>
            <person name="Minx P."/>
            <person name="Mitreva M."/>
            <person name="Roeseler W."/>
            <person name="Tian H."/>
            <person name="Witte H."/>
            <person name="Yang S.P."/>
            <person name="Wilson R.K."/>
            <person name="Sommer R.J."/>
        </authorList>
    </citation>
    <scope>NUCLEOTIDE SEQUENCE [LARGE SCALE GENOMIC DNA]</scope>
    <source>
        <strain evidence="4">PS312</strain>
    </source>
</reference>
<organism evidence="3 4">
    <name type="scientific">Pristionchus pacificus</name>
    <name type="common">Parasitic nematode worm</name>
    <dbReference type="NCBI Taxonomy" id="54126"/>
    <lineage>
        <taxon>Eukaryota</taxon>
        <taxon>Metazoa</taxon>
        <taxon>Ecdysozoa</taxon>
        <taxon>Nematoda</taxon>
        <taxon>Chromadorea</taxon>
        <taxon>Rhabditida</taxon>
        <taxon>Rhabditina</taxon>
        <taxon>Diplogasteromorpha</taxon>
        <taxon>Diplogasteroidea</taxon>
        <taxon>Neodiplogasteridae</taxon>
        <taxon>Pristionchus</taxon>
    </lineage>
</organism>
<reference evidence="3" key="2">
    <citation type="submission" date="2022-06" db="UniProtKB">
        <authorList>
            <consortium name="EnsemblMetazoa"/>
        </authorList>
    </citation>
    <scope>IDENTIFICATION</scope>
    <source>
        <strain evidence="3">PS312</strain>
    </source>
</reference>
<feature type="compositionally biased region" description="Low complexity" evidence="1">
    <location>
        <begin position="53"/>
        <end position="68"/>
    </location>
</feature>
<dbReference type="AlphaFoldDB" id="A0A2A6CJ28"/>
<sequence length="126" mass="14134">MISQLDIAIRSQPKSSSPQLVAIALMHRLHILCLQLFLTILQVIGERSEEESTVSPSSSSSTVSSPPSIDESRKIRRLAEIEAKMLRHVTSPLVRIRPSENRRSRRGHPASRPPSPQLFDIDEEDC</sequence>
<feature type="region of interest" description="Disordered" evidence="1">
    <location>
        <begin position="92"/>
        <end position="126"/>
    </location>
</feature>
<dbReference type="Proteomes" id="UP000005239">
    <property type="component" value="Unassembled WGS sequence"/>
</dbReference>
<proteinExistence type="predicted"/>
<accession>A0A2A6CJ28</accession>
<keyword evidence="4" id="KW-1185">Reference proteome</keyword>
<dbReference type="EnsemblMetazoa" id="PPA39908.1">
    <property type="protein sequence ID" value="PPA39908.1"/>
    <property type="gene ID" value="WBGene00278277"/>
</dbReference>
<evidence type="ECO:0000256" key="1">
    <source>
        <dbReference type="SAM" id="MobiDB-lite"/>
    </source>
</evidence>
<evidence type="ECO:0000256" key="2">
    <source>
        <dbReference type="SAM" id="SignalP"/>
    </source>
</evidence>
<feature type="chain" id="PRO_5043881884" evidence="2">
    <location>
        <begin position="46"/>
        <end position="126"/>
    </location>
</feature>
<name>A0A2A6CJ28_PRIPA</name>
<gene>
    <name evidence="3" type="primary">WBGene00278277</name>
</gene>
<feature type="signal peptide" evidence="2">
    <location>
        <begin position="1"/>
        <end position="45"/>
    </location>
</feature>
<protein>
    <submittedName>
        <fullName evidence="3">Uncharacterized protein</fullName>
    </submittedName>
</protein>
<keyword evidence="2" id="KW-0732">Signal</keyword>
<accession>A0A8R1Z0L4</accession>
<evidence type="ECO:0000313" key="4">
    <source>
        <dbReference type="Proteomes" id="UP000005239"/>
    </source>
</evidence>
<feature type="region of interest" description="Disordered" evidence="1">
    <location>
        <begin position="48"/>
        <end position="72"/>
    </location>
</feature>
<dbReference type="OrthoDB" id="5863856at2759"/>
<evidence type="ECO:0000313" key="3">
    <source>
        <dbReference type="EnsemblMetazoa" id="PPA39908.1"/>
    </source>
</evidence>